<dbReference type="RefSeq" id="WP_171739487.1">
    <property type="nucleotide sequence ID" value="NZ_CP053435.1"/>
</dbReference>
<accession>A0A6M5Y575</accession>
<feature type="modified residue" description="4-aspartylphosphate" evidence="1">
    <location>
        <position position="54"/>
    </location>
</feature>
<dbReference type="InterPro" id="IPR011006">
    <property type="entry name" value="CheY-like_superfamily"/>
</dbReference>
<dbReference type="Proteomes" id="UP000502756">
    <property type="component" value="Chromosome"/>
</dbReference>
<keyword evidence="1" id="KW-0597">Phosphoprotein</keyword>
<dbReference type="SUPFAM" id="SSF52172">
    <property type="entry name" value="CheY-like"/>
    <property type="match status" value="1"/>
</dbReference>
<dbReference type="KEGG" id="stae:HNV11_09765"/>
<dbReference type="GO" id="GO:0000160">
    <property type="term" value="P:phosphorelay signal transduction system"/>
    <property type="evidence" value="ECO:0007669"/>
    <property type="project" value="InterPro"/>
</dbReference>
<dbReference type="PANTHER" id="PTHR44520">
    <property type="entry name" value="RESPONSE REGULATOR RCP1-RELATED"/>
    <property type="match status" value="1"/>
</dbReference>
<evidence type="ECO:0000259" key="2">
    <source>
        <dbReference type="PROSITE" id="PS50110"/>
    </source>
</evidence>
<name>A0A6M5Y575_9BACT</name>
<dbReference type="InterPro" id="IPR052893">
    <property type="entry name" value="TCS_response_regulator"/>
</dbReference>
<protein>
    <submittedName>
        <fullName evidence="3">Response regulator</fullName>
    </submittedName>
</protein>
<dbReference type="Gene3D" id="3.40.50.2300">
    <property type="match status" value="1"/>
</dbReference>
<dbReference type="InterPro" id="IPR001789">
    <property type="entry name" value="Sig_transdc_resp-reg_receiver"/>
</dbReference>
<organism evidence="3 4">
    <name type="scientific">Spirosoma taeanense</name>
    <dbReference type="NCBI Taxonomy" id="2735870"/>
    <lineage>
        <taxon>Bacteria</taxon>
        <taxon>Pseudomonadati</taxon>
        <taxon>Bacteroidota</taxon>
        <taxon>Cytophagia</taxon>
        <taxon>Cytophagales</taxon>
        <taxon>Cytophagaceae</taxon>
        <taxon>Spirosoma</taxon>
    </lineage>
</organism>
<evidence type="ECO:0000256" key="1">
    <source>
        <dbReference type="PROSITE-ProRule" id="PRU00169"/>
    </source>
</evidence>
<dbReference type="Pfam" id="PF00072">
    <property type="entry name" value="Response_reg"/>
    <property type="match status" value="1"/>
</dbReference>
<gene>
    <name evidence="3" type="ORF">HNV11_09765</name>
</gene>
<sequence length="135" mass="15953">MVYIVDDGEDYQYLLQQVFSRYLSRYSVRFFTDGEQLHQHLLTGKELPQLILLDLDMPILDGFQTLRLLKQHTHWKRIPTVIMSNSLSSENIQACYDAFANSFLVKASDFEQLKQQIEAICQYWLELNQTFIANR</sequence>
<feature type="domain" description="Response regulatory" evidence="2">
    <location>
        <begin position="1"/>
        <end position="121"/>
    </location>
</feature>
<proteinExistence type="predicted"/>
<dbReference type="PROSITE" id="PS50110">
    <property type="entry name" value="RESPONSE_REGULATORY"/>
    <property type="match status" value="1"/>
</dbReference>
<dbReference type="AlphaFoldDB" id="A0A6M5Y575"/>
<keyword evidence="4" id="KW-1185">Reference proteome</keyword>
<dbReference type="SMART" id="SM00448">
    <property type="entry name" value="REC"/>
    <property type="match status" value="1"/>
</dbReference>
<dbReference type="EMBL" id="CP053435">
    <property type="protein sequence ID" value="QJW89647.1"/>
    <property type="molecule type" value="Genomic_DNA"/>
</dbReference>
<reference evidence="3 4" key="1">
    <citation type="submission" date="2020-05" db="EMBL/GenBank/DDBJ databases">
        <title>Genome sequencing of Spirosoma sp. TS118.</title>
        <authorList>
            <person name="Lee J.-H."/>
            <person name="Jeong S."/>
            <person name="Zhao L."/>
            <person name="Jung J.-H."/>
            <person name="Kim M.-K."/>
            <person name="Lim S."/>
        </authorList>
    </citation>
    <scope>NUCLEOTIDE SEQUENCE [LARGE SCALE GENOMIC DNA]</scope>
    <source>
        <strain evidence="3 4">TS118</strain>
    </source>
</reference>
<dbReference type="PANTHER" id="PTHR44520:SF2">
    <property type="entry name" value="RESPONSE REGULATOR RCP1"/>
    <property type="match status" value="1"/>
</dbReference>
<evidence type="ECO:0000313" key="4">
    <source>
        <dbReference type="Proteomes" id="UP000502756"/>
    </source>
</evidence>
<evidence type="ECO:0000313" key="3">
    <source>
        <dbReference type="EMBL" id="QJW89647.1"/>
    </source>
</evidence>